<evidence type="ECO:0000313" key="1">
    <source>
        <dbReference type="EMBL" id="KRY27173.1"/>
    </source>
</evidence>
<proteinExistence type="predicted"/>
<keyword evidence="2" id="KW-1185">Reference proteome</keyword>
<dbReference type="RefSeq" id="XP_003378715.1">
    <property type="nucleotide sequence ID" value="XM_003378667.1"/>
</dbReference>
<accession>E5SGS2</accession>
<reference evidence="1 2" key="1">
    <citation type="submission" date="2015-01" db="EMBL/GenBank/DDBJ databases">
        <title>Evolution of Trichinella species and genotypes.</title>
        <authorList>
            <person name="Korhonen P.K."/>
            <person name="Edoardo P."/>
            <person name="Giuseppe L.R."/>
            <person name="Gasser R.B."/>
        </authorList>
    </citation>
    <scope>NUCLEOTIDE SEQUENCE [LARGE SCALE GENOMIC DNA]</scope>
    <source>
        <strain evidence="1">ISS3</strain>
    </source>
</reference>
<dbReference type="HOGENOM" id="CLU_1231344_0_0_1"/>
<dbReference type="OrthoDB" id="10498294at2759"/>
<dbReference type="AlphaFoldDB" id="E5SGS2"/>
<dbReference type="EMBL" id="JYDH01000277">
    <property type="protein sequence ID" value="KRY27173.1"/>
    <property type="molecule type" value="Genomic_DNA"/>
</dbReference>
<evidence type="ECO:0000313" key="2">
    <source>
        <dbReference type="Proteomes" id="UP000054776"/>
    </source>
</evidence>
<dbReference type="Proteomes" id="UP000054776">
    <property type="component" value="Unassembled WGS sequence"/>
</dbReference>
<protein>
    <submittedName>
        <fullName evidence="1">Uncharacterized protein</fullName>
    </submittedName>
</protein>
<sequence>MCAVSSLMSSKSGLLTSSPDLMAVSTCTAKPSSFARSPTRRTILLCLWTISACVTRHFCETCAARVRVLWRSAPPLLTARLDNSEPQFQPGDVIPTTHATSATQPGVNQRPMFKGWKTAALVRFRELSDLRPKEVTLSFTDSTFGSCGGCKVLQGREQGLSQGCGVSHSPRDGVCADGHAVSAYGQSCNVLRGERTQSKSSLLDGHGQKHAIHACERKVQETFYR</sequence>
<name>E5SGS2_TRISP</name>
<dbReference type="KEGG" id="tsp:Tsp_06675"/>
<organism evidence="1 2">
    <name type="scientific">Trichinella spiralis</name>
    <name type="common">Trichina worm</name>
    <dbReference type="NCBI Taxonomy" id="6334"/>
    <lineage>
        <taxon>Eukaryota</taxon>
        <taxon>Metazoa</taxon>
        <taxon>Ecdysozoa</taxon>
        <taxon>Nematoda</taxon>
        <taxon>Enoplea</taxon>
        <taxon>Dorylaimia</taxon>
        <taxon>Trichinellida</taxon>
        <taxon>Trichinellidae</taxon>
        <taxon>Trichinella</taxon>
    </lineage>
</organism>
<dbReference type="InParanoid" id="E5SGS2"/>
<comment type="caution">
    <text evidence="1">The sequence shown here is derived from an EMBL/GenBank/DDBJ whole genome shotgun (WGS) entry which is preliminary data.</text>
</comment>
<gene>
    <name evidence="1" type="ORF">T01_12533</name>
</gene>